<dbReference type="InterPro" id="IPR001279">
    <property type="entry name" value="Metallo-B-lactamas"/>
</dbReference>
<feature type="domain" description="Metallo-beta-lactamase" evidence="1">
    <location>
        <begin position="29"/>
        <end position="230"/>
    </location>
</feature>
<dbReference type="Proteomes" id="UP000749040">
    <property type="component" value="Unassembled WGS sequence"/>
</dbReference>
<reference evidence="2 3" key="1">
    <citation type="submission" date="2021-01" db="EMBL/GenBank/DDBJ databases">
        <title>Streptomyces acididurans sp. nov., isolated from a peat swamp forest soil.</title>
        <authorList>
            <person name="Chantavorakit T."/>
            <person name="Duangmal K."/>
        </authorList>
    </citation>
    <scope>NUCLEOTIDE SEQUENCE [LARGE SCALE GENOMIC DNA]</scope>
    <source>
        <strain evidence="2 3">KK5PA1</strain>
    </source>
</reference>
<comment type="caution">
    <text evidence="2">The sequence shown here is derived from an EMBL/GenBank/DDBJ whole genome shotgun (WGS) entry which is preliminary data.</text>
</comment>
<dbReference type="PANTHER" id="PTHR42951:SF4">
    <property type="entry name" value="ACYL-COENZYME A THIOESTERASE MBLAC2"/>
    <property type="match status" value="1"/>
</dbReference>
<accession>A0ABS2TPR6</accession>
<dbReference type="InterPro" id="IPR036866">
    <property type="entry name" value="RibonucZ/Hydroxyglut_hydro"/>
</dbReference>
<proteinExistence type="predicted"/>
<dbReference type="CDD" id="cd16282">
    <property type="entry name" value="metallo-hydrolase-like_MBL-fold"/>
    <property type="match status" value="1"/>
</dbReference>
<organism evidence="2 3">
    <name type="scientific">Actinacidiphila acididurans</name>
    <dbReference type="NCBI Taxonomy" id="2784346"/>
    <lineage>
        <taxon>Bacteria</taxon>
        <taxon>Bacillati</taxon>
        <taxon>Actinomycetota</taxon>
        <taxon>Actinomycetes</taxon>
        <taxon>Kitasatosporales</taxon>
        <taxon>Streptomycetaceae</taxon>
        <taxon>Actinacidiphila</taxon>
    </lineage>
</organism>
<dbReference type="SMART" id="SM00849">
    <property type="entry name" value="Lactamase_B"/>
    <property type="match status" value="1"/>
</dbReference>
<gene>
    <name evidence="2" type="ORF">ITX44_12385</name>
</gene>
<protein>
    <submittedName>
        <fullName evidence="2">MBL fold metallo-hydrolase</fullName>
    </submittedName>
</protein>
<evidence type="ECO:0000259" key="1">
    <source>
        <dbReference type="SMART" id="SM00849"/>
    </source>
</evidence>
<dbReference type="SUPFAM" id="SSF56281">
    <property type="entry name" value="Metallo-hydrolase/oxidoreductase"/>
    <property type="match status" value="1"/>
</dbReference>
<dbReference type="PANTHER" id="PTHR42951">
    <property type="entry name" value="METALLO-BETA-LACTAMASE DOMAIN-CONTAINING"/>
    <property type="match status" value="1"/>
</dbReference>
<dbReference type="InterPro" id="IPR050855">
    <property type="entry name" value="NDM-1-like"/>
</dbReference>
<dbReference type="RefSeq" id="WP_205357165.1">
    <property type="nucleotide sequence ID" value="NZ_JADKYB010000005.1"/>
</dbReference>
<name>A0ABS2TPR6_9ACTN</name>
<dbReference type="Gene3D" id="3.60.15.10">
    <property type="entry name" value="Ribonuclease Z/Hydroxyacylglutathione hydrolase-like"/>
    <property type="match status" value="1"/>
</dbReference>
<keyword evidence="3" id="KW-1185">Reference proteome</keyword>
<dbReference type="EMBL" id="JADKYB010000005">
    <property type="protein sequence ID" value="MBM9505329.1"/>
    <property type="molecule type" value="Genomic_DNA"/>
</dbReference>
<evidence type="ECO:0000313" key="3">
    <source>
        <dbReference type="Proteomes" id="UP000749040"/>
    </source>
</evidence>
<dbReference type="Pfam" id="PF00753">
    <property type="entry name" value="Lactamase_B"/>
    <property type="match status" value="1"/>
</dbReference>
<sequence>MSIPLPRGLRELTPRVHVWLPDGHATWGMANCVLVTGQDTALLVDTPYTADMTRHLQELAEQVLPAGTAIDTVVNTHGNGDHSYGNALFPAAQIIGTEANAHHLCAEPAPAELAHLVASSDPDSPLGAYVRRHFGRYGDFGGVPVTPPNRTFSGELTLDVGGVTVRLLEVGPAHTVGDLIVHLPDEGIVCTGDVVFSDDHPVHWAGPIEQIHRATLRVLECDPRLVVAGHGPVMTPADVRVYADYLLELRGAIHAGHAAGRPLTEVSAELIDGDSRPHWGLTERMAILAAIEYRALDGASTPPDLLHLVDFAAGFTVPAGGAPEVVSVPDVS</sequence>
<evidence type="ECO:0000313" key="2">
    <source>
        <dbReference type="EMBL" id="MBM9505329.1"/>
    </source>
</evidence>